<dbReference type="Proteomes" id="UP000215483">
    <property type="component" value="Unassembled WGS sequence"/>
</dbReference>
<dbReference type="AlphaFoldDB" id="A0A233SPS2"/>
<sequence>MPRKCWLLLLSVGMIAGALASGSARAADGVGSADRRCDRTPTDISVEDNYLDFLVPPGLMPDPQFTDRPAKIQVHRVQPVYAHGRCSNVPSRAAVLVHGRSLPGTPVFDLRQPVARGETLSMQQALARAGIDTFAPSLLGYARSTRFDTGLDDPGNASLRPYLPDGSCPYPEGCDRSHLPFFHLDQQGTLLLNNPLGGERVAHSSNSRFGRTDVWVRDVRQVIDDAIERARPTDGKVTLVGYSLGGTTVGRTLYAANPVLPGSDAVIAKVNRAVYSSSLFGTPTEEAAPATGFTSFPTNLSVRSTSDATWAMPQDRDVACTGHTVPGSQEQMWNQLMEEDPVGRSWGGTDPAQPTGVNRTPTFSSYGWNSTVAHQQTTPSLVIDGLDDTTPMATPADSRALYDSLGTSKKVLVQVQCASHAMLWEGCSGPRCTPRTGKPYGTAAGRVWPGPHATAQAAITEWIKNGTFTGATNGRFTVDESGVAHPAP</sequence>
<dbReference type="InterPro" id="IPR000073">
    <property type="entry name" value="AB_hydrolase_1"/>
</dbReference>
<keyword evidence="1" id="KW-0732">Signal</keyword>
<dbReference type="OrthoDB" id="3321621at2"/>
<evidence type="ECO:0000313" key="4">
    <source>
        <dbReference type="Proteomes" id="UP000215483"/>
    </source>
</evidence>
<feature type="chain" id="PRO_5013144705" description="AB hydrolase-1 domain-containing protein" evidence="1">
    <location>
        <begin position="27"/>
        <end position="488"/>
    </location>
</feature>
<gene>
    <name evidence="3" type="ORF">BEK98_08760</name>
</gene>
<dbReference type="RefSeq" id="WP_094215871.1">
    <property type="nucleotide sequence ID" value="NZ_MCGQ01000008.1"/>
</dbReference>
<protein>
    <recommendedName>
        <fullName evidence="2">AB hydrolase-1 domain-containing protein</fullName>
    </recommendedName>
</protein>
<dbReference type="Pfam" id="PF12697">
    <property type="entry name" value="Abhydrolase_6"/>
    <property type="match status" value="1"/>
</dbReference>
<proteinExistence type="predicted"/>
<organism evidence="3 4">
    <name type="scientific">Streptomyces diastatochromogenes</name>
    <dbReference type="NCBI Taxonomy" id="42236"/>
    <lineage>
        <taxon>Bacteria</taxon>
        <taxon>Bacillati</taxon>
        <taxon>Actinomycetota</taxon>
        <taxon>Actinomycetes</taxon>
        <taxon>Kitasatosporales</taxon>
        <taxon>Streptomycetaceae</taxon>
        <taxon>Streptomyces</taxon>
    </lineage>
</organism>
<keyword evidence="4" id="KW-1185">Reference proteome</keyword>
<feature type="signal peptide" evidence="1">
    <location>
        <begin position="1"/>
        <end position="26"/>
    </location>
</feature>
<evidence type="ECO:0000256" key="1">
    <source>
        <dbReference type="SAM" id="SignalP"/>
    </source>
</evidence>
<evidence type="ECO:0000313" key="3">
    <source>
        <dbReference type="EMBL" id="OXY97636.1"/>
    </source>
</evidence>
<evidence type="ECO:0000259" key="2">
    <source>
        <dbReference type="Pfam" id="PF12697"/>
    </source>
</evidence>
<comment type="caution">
    <text evidence="3">The sequence shown here is derived from an EMBL/GenBank/DDBJ whole genome shotgun (WGS) entry which is preliminary data.</text>
</comment>
<dbReference type="SUPFAM" id="SSF53474">
    <property type="entry name" value="alpha/beta-Hydrolases"/>
    <property type="match status" value="1"/>
</dbReference>
<dbReference type="EMBL" id="MCGQ01000008">
    <property type="protein sequence ID" value="OXY97636.1"/>
    <property type="molecule type" value="Genomic_DNA"/>
</dbReference>
<feature type="domain" description="AB hydrolase-1" evidence="2">
    <location>
        <begin position="95"/>
        <end position="423"/>
    </location>
</feature>
<dbReference type="GO" id="GO:0003824">
    <property type="term" value="F:catalytic activity"/>
    <property type="evidence" value="ECO:0007669"/>
    <property type="project" value="UniProtKB-ARBA"/>
</dbReference>
<name>A0A233SPS2_STRDA</name>
<accession>A0A233SPS2</accession>
<reference evidence="3 4" key="1">
    <citation type="submission" date="2016-07" db="EMBL/GenBank/DDBJ databases">
        <title>Draft genome of Streptomyces diastatochromogenes.</title>
        <authorList>
            <person name="Podduturi R."/>
            <person name="Lukassen M.B."/>
            <person name="Clausen N."/>
            <person name="Nielsen J.L."/>
            <person name="Jorgensen N.O."/>
        </authorList>
    </citation>
    <scope>NUCLEOTIDE SEQUENCE [LARGE SCALE GENOMIC DNA]</scope>
    <source>
        <strain evidence="3 4">DSM 40608</strain>
    </source>
</reference>
<dbReference type="Gene3D" id="3.40.50.1820">
    <property type="entry name" value="alpha/beta hydrolase"/>
    <property type="match status" value="1"/>
</dbReference>
<dbReference type="InterPro" id="IPR029058">
    <property type="entry name" value="AB_hydrolase_fold"/>
</dbReference>